<gene>
    <name evidence="3" type="ORF">CEP50_08510</name>
</gene>
<dbReference type="Gene3D" id="3.40.50.300">
    <property type="entry name" value="P-loop containing nucleotide triphosphate hydrolases"/>
    <property type="match status" value="1"/>
</dbReference>
<protein>
    <recommendedName>
        <fullName evidence="2">NB-ARC domain-containing protein</fullName>
    </recommendedName>
</protein>
<dbReference type="Gene3D" id="1.25.40.10">
    <property type="entry name" value="Tetratricopeptide repeat domain"/>
    <property type="match status" value="2"/>
</dbReference>
<evidence type="ECO:0000259" key="2">
    <source>
        <dbReference type="Pfam" id="PF00931"/>
    </source>
</evidence>
<dbReference type="Pfam" id="PF13424">
    <property type="entry name" value="TPR_12"/>
    <property type="match status" value="2"/>
</dbReference>
<feature type="domain" description="NB-ARC" evidence="2">
    <location>
        <begin position="147"/>
        <end position="302"/>
    </location>
</feature>
<evidence type="ECO:0000313" key="4">
    <source>
        <dbReference type="Proteomes" id="UP000239352"/>
    </source>
</evidence>
<dbReference type="Gene3D" id="1.10.10.10">
    <property type="entry name" value="Winged helix-like DNA-binding domain superfamily/Winged helix DNA-binding domain"/>
    <property type="match status" value="1"/>
</dbReference>
<dbReference type="InterPro" id="IPR036388">
    <property type="entry name" value="WH-like_DNA-bd_sf"/>
</dbReference>
<reference evidence="3 4" key="1">
    <citation type="submission" date="2018-03" db="EMBL/GenBank/DDBJ databases">
        <title>Actinopolyspora mortivallis from Sahara, screening for active biomolecules.</title>
        <authorList>
            <person name="Selama O."/>
            <person name="Wellington E.M.H."/>
            <person name="Hacene H."/>
        </authorList>
    </citation>
    <scope>NUCLEOTIDE SEQUENCE [LARGE SCALE GENOMIC DNA]</scope>
    <source>
        <strain evidence="3 4">M5A</strain>
    </source>
</reference>
<dbReference type="SUPFAM" id="SSF52540">
    <property type="entry name" value="P-loop containing nucleoside triphosphate hydrolases"/>
    <property type="match status" value="1"/>
</dbReference>
<name>A0A2T0GXQ3_ACTMO</name>
<keyword evidence="4" id="KW-1185">Reference proteome</keyword>
<dbReference type="SMART" id="SM00028">
    <property type="entry name" value="TPR"/>
    <property type="match status" value="7"/>
</dbReference>
<dbReference type="PANTHER" id="PTHR47691">
    <property type="entry name" value="REGULATOR-RELATED"/>
    <property type="match status" value="1"/>
</dbReference>
<dbReference type="EMBL" id="PVSR01000009">
    <property type="protein sequence ID" value="PRW63813.1"/>
    <property type="molecule type" value="Genomic_DNA"/>
</dbReference>
<dbReference type="InterPro" id="IPR002182">
    <property type="entry name" value="NB-ARC"/>
</dbReference>
<evidence type="ECO:0000256" key="1">
    <source>
        <dbReference type="SAM" id="MobiDB-lite"/>
    </source>
</evidence>
<comment type="caution">
    <text evidence="3">The sequence shown here is derived from an EMBL/GenBank/DDBJ whole genome shotgun (WGS) entry which is preliminary data.</text>
</comment>
<dbReference type="PRINTS" id="PR00364">
    <property type="entry name" value="DISEASERSIST"/>
</dbReference>
<dbReference type="InterPro" id="IPR027417">
    <property type="entry name" value="P-loop_NTPase"/>
</dbReference>
<dbReference type="GO" id="GO:0043531">
    <property type="term" value="F:ADP binding"/>
    <property type="evidence" value="ECO:0007669"/>
    <property type="project" value="InterPro"/>
</dbReference>
<evidence type="ECO:0000313" key="3">
    <source>
        <dbReference type="EMBL" id="PRW63813.1"/>
    </source>
</evidence>
<sequence length="902" mass="100150">MSTLRDAGTSGPLPEPGRPQSMDEFVDALRDLRQWAGGASYRELARRMSETPDGGFVSHNTVADLFRSGRRWLDLDLVDRLLRAFGLEAEQVTRWREACIAAHISTRQFESTEVLRQLPDEFSAFVGREHQLSEVLSWAEADREVSAGPTVVSVEGMGGIGKTQFAVRAAHHLIENGLFGDAQLYVNLRGFDRDRTPLNPAEVLDSFLHRLGVPGSRIPNDLDGKVAMYRSRLVDRETLILLDNVASEDQVRELIPPHRKCMVLLTSRRSLAGLDNVRHVQQSVFTSDEAVALLRKIAGSARVDSDVEASEEVVRLCGYLPLAVALAAQRLRARTAWDVSDLSDYLAVQGLEGLTAGGSGLQPIFDLSYHELSSRQQRCYRLLALHPGNTITPGAAAALTGTDAVSAQKTLEHLLDQNLLQQNSPGVYEFHDLLRAYVGSRSEESDREEDREAALERLFTHYVQTSSHAVGTIYETRSVNGDLRFDKKSSFFPCEKAGQWLAVERANLVATAGAAAEHGYSEHAVELARILANHMQSGGYFREDEILQETAIAAAERDDDLRGRCEALLNLGSTFAWTGRYKNAVDCLSQAETGFLELAEHRRYAETLNTIGRTYDMSSRPLCGIKYYQRSLRAFTDAGDTTGKGRAMVNLGFAYERLGKYREALRWGERGLDLLRTANAEGSVGRALTNVGRVHAWLGNFTYSFRTLHDAIAKCRDNVDVLGEGAAFNALAFANRRANRPEEALELLDRSYSLFANTGNLVHECRTMVELGTCLLAVKKADQSLDVLQKAFEISRELDDWFLRGDILNTFGDVYLSENEAQISLGFHGQALELAKAGSDSYNQARATCGIGEAYLSLRSGRTARRYLEEARSRFVDMGVVESSRVAELLKNIDREEEIYVE</sequence>
<accession>A0A2T0GXQ3</accession>
<proteinExistence type="predicted"/>
<feature type="region of interest" description="Disordered" evidence="1">
    <location>
        <begin position="1"/>
        <end position="21"/>
    </location>
</feature>
<dbReference type="PANTHER" id="PTHR47691:SF3">
    <property type="entry name" value="HTH-TYPE TRANSCRIPTIONAL REGULATOR RV0890C-RELATED"/>
    <property type="match status" value="1"/>
</dbReference>
<dbReference type="Proteomes" id="UP000239352">
    <property type="component" value="Unassembled WGS sequence"/>
</dbReference>
<organism evidence="3 4">
    <name type="scientific">Actinopolyspora mortivallis</name>
    <dbReference type="NCBI Taxonomy" id="33906"/>
    <lineage>
        <taxon>Bacteria</taxon>
        <taxon>Bacillati</taxon>
        <taxon>Actinomycetota</taxon>
        <taxon>Actinomycetes</taxon>
        <taxon>Actinopolysporales</taxon>
        <taxon>Actinopolysporaceae</taxon>
        <taxon>Actinopolyspora</taxon>
    </lineage>
</organism>
<dbReference type="InterPro" id="IPR011990">
    <property type="entry name" value="TPR-like_helical_dom_sf"/>
</dbReference>
<dbReference type="AlphaFoldDB" id="A0A2T0GXQ3"/>
<dbReference type="Pfam" id="PF00931">
    <property type="entry name" value="NB-ARC"/>
    <property type="match status" value="1"/>
</dbReference>
<dbReference type="SUPFAM" id="SSF48452">
    <property type="entry name" value="TPR-like"/>
    <property type="match status" value="2"/>
</dbReference>
<dbReference type="InParanoid" id="A0A2T0GXQ3"/>
<dbReference type="InterPro" id="IPR019734">
    <property type="entry name" value="TPR_rpt"/>
</dbReference>